<evidence type="ECO:0000256" key="9">
    <source>
        <dbReference type="ARBA" id="ARBA00023136"/>
    </source>
</evidence>
<dbReference type="NCBIfam" id="TIGR03593">
    <property type="entry name" value="yidC_nterm"/>
    <property type="match status" value="1"/>
</dbReference>
<dbReference type="InterPro" id="IPR019998">
    <property type="entry name" value="Membr_insert_YidC"/>
</dbReference>
<dbReference type="GO" id="GO:0032977">
    <property type="term" value="F:membrane insertase activity"/>
    <property type="evidence" value="ECO:0007669"/>
    <property type="project" value="InterPro"/>
</dbReference>
<dbReference type="GO" id="GO:0015031">
    <property type="term" value="P:protein transport"/>
    <property type="evidence" value="ECO:0007669"/>
    <property type="project" value="UniProtKB-KW"/>
</dbReference>
<dbReference type="CDD" id="cd19961">
    <property type="entry name" value="EcYidC-like_peri"/>
    <property type="match status" value="1"/>
</dbReference>
<dbReference type="InterPro" id="IPR028053">
    <property type="entry name" value="Membr_insert_YidC_N"/>
</dbReference>
<evidence type="ECO:0000256" key="5">
    <source>
        <dbReference type="ARBA" id="ARBA00022475"/>
    </source>
</evidence>
<keyword evidence="9 13" id="KW-0472">Membrane</keyword>
<accession>A0A844M0N9</accession>
<evidence type="ECO:0000259" key="16">
    <source>
        <dbReference type="Pfam" id="PF14849"/>
    </source>
</evidence>
<dbReference type="PANTHER" id="PTHR12428:SF65">
    <property type="entry name" value="CYTOCHROME C OXIDASE ASSEMBLY PROTEIN COX18, MITOCHONDRIAL"/>
    <property type="match status" value="1"/>
</dbReference>
<dbReference type="InterPro" id="IPR038221">
    <property type="entry name" value="YidC_periplasmic_sf"/>
</dbReference>
<dbReference type="Pfam" id="PF02096">
    <property type="entry name" value="60KD_IMP"/>
    <property type="match status" value="1"/>
</dbReference>
<gene>
    <name evidence="13 17" type="primary">yidC</name>
    <name evidence="17" type="ORF">GB996_06820</name>
</gene>
<feature type="transmembrane region" description="Helical" evidence="13">
    <location>
        <begin position="373"/>
        <end position="393"/>
    </location>
</feature>
<evidence type="ECO:0000259" key="15">
    <source>
        <dbReference type="Pfam" id="PF02096"/>
    </source>
</evidence>
<proteinExistence type="inferred from homology"/>
<keyword evidence="8 13" id="KW-1133">Transmembrane helix</keyword>
<dbReference type="OrthoDB" id="9780552at2"/>
<name>A0A844M0N9_9GAMM</name>
<feature type="domain" description="Membrane insertase YidC/Oxa/ALB C-terminal" evidence="15">
    <location>
        <begin position="373"/>
        <end position="551"/>
    </location>
</feature>
<evidence type="ECO:0000313" key="17">
    <source>
        <dbReference type="EMBL" id="MUG32506.1"/>
    </source>
</evidence>
<evidence type="ECO:0000256" key="10">
    <source>
        <dbReference type="ARBA" id="ARBA00023186"/>
    </source>
</evidence>
<comment type="subunit">
    <text evidence="13">Interacts with the Sec translocase complex via SecD. Specifically interacts with transmembrane segments of nascent integral membrane proteins during membrane integration.</text>
</comment>
<comment type="caution">
    <text evidence="17">The sequence shown here is derived from an EMBL/GenBank/DDBJ whole genome shotgun (WGS) entry which is preliminary data.</text>
</comment>
<dbReference type="CDD" id="cd20070">
    <property type="entry name" value="5TM_YidC_Alb3"/>
    <property type="match status" value="1"/>
</dbReference>
<dbReference type="GO" id="GO:0051205">
    <property type="term" value="P:protein insertion into membrane"/>
    <property type="evidence" value="ECO:0007669"/>
    <property type="project" value="TreeGrafter"/>
</dbReference>
<dbReference type="NCBIfam" id="NF002352">
    <property type="entry name" value="PRK01318.1-3"/>
    <property type="match status" value="1"/>
</dbReference>
<keyword evidence="7 13" id="KW-0653">Protein transport</keyword>
<dbReference type="PRINTS" id="PR00701">
    <property type="entry name" value="60KDINNERMP"/>
</dbReference>
<evidence type="ECO:0000256" key="3">
    <source>
        <dbReference type="ARBA" id="ARBA00015325"/>
    </source>
</evidence>
<dbReference type="InterPro" id="IPR001708">
    <property type="entry name" value="YidC/ALB3/OXA1/COX18"/>
</dbReference>
<keyword evidence="6 13" id="KW-0812">Transmembrane</keyword>
<feature type="domain" description="Membrane insertase YidC N-terminal" evidence="16">
    <location>
        <begin position="87"/>
        <end position="361"/>
    </location>
</feature>
<evidence type="ECO:0000256" key="13">
    <source>
        <dbReference type="HAMAP-Rule" id="MF_01810"/>
    </source>
</evidence>
<comment type="similarity">
    <text evidence="2 13">Belongs to the OXA1/ALB3/YidC family. Type 1 subfamily.</text>
</comment>
<dbReference type="InterPro" id="IPR047196">
    <property type="entry name" value="YidC_ALB_C"/>
</dbReference>
<evidence type="ECO:0000256" key="14">
    <source>
        <dbReference type="SAM" id="MobiDB-lite"/>
    </source>
</evidence>
<protein>
    <recommendedName>
        <fullName evidence="3 13">Membrane protein insertase YidC</fullName>
    </recommendedName>
    <alternativeName>
        <fullName evidence="12 13">Foldase YidC</fullName>
    </alternativeName>
    <alternativeName>
        <fullName evidence="11 13">Membrane integrase YidC</fullName>
    </alternativeName>
    <alternativeName>
        <fullName evidence="13">Membrane protein YidC</fullName>
    </alternativeName>
</protein>
<comment type="function">
    <text evidence="13">Required for the insertion and/or proper folding and/or complex formation of integral membrane proteins into the membrane. Involved in integration of membrane proteins that insert both dependently and independently of the Sec translocase complex, as well as at least some lipoproteins. Aids folding of multispanning membrane proteins.</text>
</comment>
<evidence type="ECO:0000256" key="8">
    <source>
        <dbReference type="ARBA" id="ARBA00022989"/>
    </source>
</evidence>
<evidence type="ECO:0000313" key="18">
    <source>
        <dbReference type="Proteomes" id="UP000442109"/>
    </source>
</evidence>
<evidence type="ECO:0000256" key="1">
    <source>
        <dbReference type="ARBA" id="ARBA00004429"/>
    </source>
</evidence>
<evidence type="ECO:0000256" key="4">
    <source>
        <dbReference type="ARBA" id="ARBA00022448"/>
    </source>
</evidence>
<dbReference type="NCBIfam" id="TIGR03592">
    <property type="entry name" value="yidC_oxa1_cterm"/>
    <property type="match status" value="1"/>
</dbReference>
<evidence type="ECO:0000256" key="7">
    <source>
        <dbReference type="ARBA" id="ARBA00022927"/>
    </source>
</evidence>
<sequence length="566" mass="62887">MQKILRVLIIIAMLITAYLLVLAWQKDYANVPATSADAVTPSVSNSTTGADIPTTAGASDIPAATATDIPSSKADSESTEAKAGTLINVTTDRYQVKIDPVGGDVVYAALRDYNAKLHSDNSFVLLEDSGQRVYVAQSGLIGPNGIDTASGRAKYSYQSDNYVMQPGQKTLTVPLTYKQDGVTITKSFTFTQGKYPIRVNYNINNTGTQPWNGQVFAQLKRDSSKDPGMSDKGALSMATYLGGAWGTPDDDYNKLKFKDFNDGELTAASDKGWVGIVQHYFVSAWTPNNFTGQFFSREKAGDHFIGMNSEPIVVPANKQKDVTATLYAGPKDQESLIEVAPGLNKTVDYGFLWPISKVLFAILEGIHKVIGNWGWSIIALTLLVKIALMWFSNKSYYSMAKMRAIAPRLQALKEEHGDDRMKMSQEMMAIYKEEQVNPMAGCLPILLQMPIFLALYWVLVESVELRHAPWILWIQDLSAMDPWFILPMLMGASMFAQQMFSPQPTDPMQAKVMKFLPIIFTLFMLFFPAGLVLYWTVNNLFTMGQQYIVNKKVEREQREKAAKMAS</sequence>
<evidence type="ECO:0000256" key="11">
    <source>
        <dbReference type="ARBA" id="ARBA00033245"/>
    </source>
</evidence>
<dbReference type="Proteomes" id="UP000442109">
    <property type="component" value="Unassembled WGS sequence"/>
</dbReference>
<keyword evidence="18" id="KW-1185">Reference proteome</keyword>
<dbReference type="HAMAP" id="MF_01810">
    <property type="entry name" value="YidC_type1"/>
    <property type="match status" value="1"/>
</dbReference>
<dbReference type="Gene3D" id="2.70.98.90">
    <property type="match status" value="1"/>
</dbReference>
<dbReference type="AlphaFoldDB" id="A0A844M0N9"/>
<feature type="region of interest" description="Disordered" evidence="14">
    <location>
        <begin position="38"/>
        <end position="77"/>
    </location>
</feature>
<evidence type="ECO:0000256" key="2">
    <source>
        <dbReference type="ARBA" id="ARBA00010527"/>
    </source>
</evidence>
<dbReference type="InterPro" id="IPR028055">
    <property type="entry name" value="YidC/Oxa/ALB_C"/>
</dbReference>
<dbReference type="PANTHER" id="PTHR12428">
    <property type="entry name" value="OXA1"/>
    <property type="match status" value="1"/>
</dbReference>
<feature type="transmembrane region" description="Helical" evidence="13">
    <location>
        <begin position="436"/>
        <end position="458"/>
    </location>
</feature>
<comment type="subcellular location">
    <subcellularLocation>
        <location evidence="1">Cell inner membrane</location>
        <topology evidence="1">Multi-pass membrane protein</topology>
    </subcellularLocation>
    <subcellularLocation>
        <location evidence="13">Cell membrane</location>
        <topology evidence="13">Multi-pass membrane protein</topology>
    </subcellularLocation>
</comment>
<feature type="transmembrane region" description="Helical" evidence="13">
    <location>
        <begin position="470"/>
        <end position="495"/>
    </location>
</feature>
<dbReference type="Pfam" id="PF14849">
    <property type="entry name" value="YidC_periplas"/>
    <property type="match status" value="1"/>
</dbReference>
<feature type="transmembrane region" description="Helical" evidence="13">
    <location>
        <begin position="7"/>
        <end position="24"/>
    </location>
</feature>
<dbReference type="RefSeq" id="WP_155587226.1">
    <property type="nucleotide sequence ID" value="NZ_WFKQ01000005.1"/>
</dbReference>
<keyword evidence="10 13" id="KW-0143">Chaperone</keyword>
<dbReference type="GO" id="GO:0005886">
    <property type="term" value="C:plasma membrane"/>
    <property type="evidence" value="ECO:0007669"/>
    <property type="project" value="UniProtKB-SubCell"/>
</dbReference>
<reference evidence="17 18" key="1">
    <citation type="journal article" date="2019" name="PLoS ONE">
        <title>Pup mortality in New Zealand sea lions (Phocarctos hookeri) at Enderby Island, Auckland Islands, 2013-18.</title>
        <authorList>
            <person name="Michael S.A."/>
            <person name="Hayman D.T.S."/>
            <person name="Gray R."/>
            <person name="Zhang J."/>
            <person name="Rogers L."/>
            <person name="Roe W.D."/>
        </authorList>
    </citation>
    <scope>NUCLEOTIDE SEQUENCE [LARGE SCALE GENOMIC DNA]</scope>
    <source>
        <strain evidence="17 18">SM868</strain>
    </source>
</reference>
<evidence type="ECO:0000256" key="6">
    <source>
        <dbReference type="ARBA" id="ARBA00022692"/>
    </source>
</evidence>
<keyword evidence="4 13" id="KW-0813">Transport</keyword>
<evidence type="ECO:0000256" key="12">
    <source>
        <dbReference type="ARBA" id="ARBA00033342"/>
    </source>
</evidence>
<feature type="transmembrane region" description="Helical" evidence="13">
    <location>
        <begin position="515"/>
        <end position="537"/>
    </location>
</feature>
<dbReference type="EMBL" id="WFKQ01000005">
    <property type="protein sequence ID" value="MUG32506.1"/>
    <property type="molecule type" value="Genomic_DNA"/>
</dbReference>
<organism evidence="17 18">
    <name type="scientific">Psychrobacter sanguinis</name>
    <dbReference type="NCBI Taxonomy" id="861445"/>
    <lineage>
        <taxon>Bacteria</taxon>
        <taxon>Pseudomonadati</taxon>
        <taxon>Pseudomonadota</taxon>
        <taxon>Gammaproteobacteria</taxon>
        <taxon>Moraxellales</taxon>
        <taxon>Moraxellaceae</taxon>
        <taxon>Psychrobacter</taxon>
    </lineage>
</organism>
<dbReference type="PRINTS" id="PR01900">
    <property type="entry name" value="YIDCPROTEIN"/>
</dbReference>
<keyword evidence="5 13" id="KW-1003">Cell membrane</keyword>